<dbReference type="RefSeq" id="WP_014431255.1">
    <property type="nucleotide sequence ID" value="NC_017078.1"/>
</dbReference>
<dbReference type="Proteomes" id="UP000007887">
    <property type="component" value="Plasmid pSRC1"/>
</dbReference>
<proteinExistence type="predicted"/>
<dbReference type="OrthoDB" id="9822202at2"/>
<protein>
    <submittedName>
        <fullName evidence="1">Uncharacterized protein</fullName>
    </submittedName>
</protein>
<keyword evidence="1" id="KW-0614">Plasmid</keyword>
<name>I0GWA9_SELRL</name>
<reference evidence="1 2" key="1">
    <citation type="submission" date="2011-10" db="EMBL/GenBank/DDBJ databases">
        <title>Whole genome sequence of Selenomonas ruminantium subsp. lactilytica TAM6421.</title>
        <authorList>
            <person name="Oguchi A."/>
            <person name="Ankai A."/>
            <person name="Kaneko J."/>
            <person name="Yamada-Narita S."/>
            <person name="Fukui S."/>
            <person name="Takahashi M."/>
            <person name="Onodera T."/>
            <person name="Kojima S."/>
            <person name="Fushimi T."/>
            <person name="Abe N."/>
            <person name="Kamio Y."/>
            <person name="Yamazaki S."/>
            <person name="Fujita N."/>
        </authorList>
    </citation>
    <scope>NUCLEOTIDE SEQUENCE [LARGE SCALE GENOMIC DNA]</scope>
    <source>
        <strain evidence="2">NBRC 103574 / TAM6421</strain>
        <plasmid evidence="1 2">pSRC1</plasmid>
    </source>
</reference>
<dbReference type="KEGG" id="sri:SELR_pSRC102390"/>
<dbReference type="EMBL" id="AP012299">
    <property type="protein sequence ID" value="BAL85046.1"/>
    <property type="molecule type" value="Genomic_DNA"/>
</dbReference>
<evidence type="ECO:0000313" key="1">
    <source>
        <dbReference type="EMBL" id="BAL85046.1"/>
    </source>
</evidence>
<geneLocation type="plasmid" evidence="1 2">
    <name>pSRC1</name>
</geneLocation>
<organism evidence="1 2">
    <name type="scientific">Selenomonas ruminantium subsp. lactilytica (strain NBRC 103574 / TAM6421)</name>
    <dbReference type="NCBI Taxonomy" id="927704"/>
    <lineage>
        <taxon>Bacteria</taxon>
        <taxon>Bacillati</taxon>
        <taxon>Bacillota</taxon>
        <taxon>Negativicutes</taxon>
        <taxon>Selenomonadales</taxon>
        <taxon>Selenomonadaceae</taxon>
        <taxon>Selenomonas</taxon>
    </lineage>
</organism>
<dbReference type="HOGENOM" id="CLU_1049287_0_0_9"/>
<dbReference type="AlphaFoldDB" id="I0GWA9"/>
<accession>I0GWA9</accession>
<dbReference type="PATRIC" id="fig|927704.6.peg.3166"/>
<evidence type="ECO:0000313" key="2">
    <source>
        <dbReference type="Proteomes" id="UP000007887"/>
    </source>
</evidence>
<sequence length="265" mass="30481">MMYTKKPALISIGEEDQIFPQLPAAEQQELLCKPLYPKMATGELSLQERLEVSRLCEEAAATVFIVNGNCRTDLACMKKLANYYCENRADFIIVVCQLEKDAHKNDDLLRHLCKKANGIYFIHNNYVYWHLAIYLCWSLRAFHLHTKAPEAQPSDFAVIRKVFPRQANQIIDVFDTYSSENEEKTIVDNFLANDVNLRKLKDAYTGYCYLTTVDGSQGHRDKLTEMHQRLCEITKDDQFFLTVFELGTVANTNSMLTVITKKMAV</sequence>
<gene>
    <name evidence="1" type="ordered locus">SELR_pSRC102390</name>
</gene>